<dbReference type="EMBL" id="JACEEZ010022191">
    <property type="protein sequence ID" value="KAG0712707.1"/>
    <property type="molecule type" value="Genomic_DNA"/>
</dbReference>
<feature type="transmembrane region" description="Helical" evidence="6">
    <location>
        <begin position="57"/>
        <end position="77"/>
    </location>
</feature>
<evidence type="ECO:0000256" key="2">
    <source>
        <dbReference type="ARBA" id="ARBA00007230"/>
    </source>
</evidence>
<evidence type="ECO:0000256" key="3">
    <source>
        <dbReference type="ARBA" id="ARBA00022692"/>
    </source>
</evidence>
<keyword evidence="3 6" id="KW-0812">Transmembrane</keyword>
<keyword evidence="5 6" id="KW-0472">Membrane</keyword>
<evidence type="ECO:0000256" key="1">
    <source>
        <dbReference type="ARBA" id="ARBA00004141"/>
    </source>
</evidence>
<feature type="transmembrane region" description="Helical" evidence="6">
    <location>
        <begin position="197"/>
        <end position="214"/>
    </location>
</feature>
<proteinExistence type="inferred from homology"/>
<dbReference type="Proteomes" id="UP000770661">
    <property type="component" value="Unassembled WGS sequence"/>
</dbReference>
<dbReference type="PANTHER" id="PTHR12570:SF92">
    <property type="entry name" value="SPICHTHYIN, ISOFORM B"/>
    <property type="match status" value="1"/>
</dbReference>
<organism evidence="7 8">
    <name type="scientific">Chionoecetes opilio</name>
    <name type="common">Atlantic snow crab</name>
    <name type="synonym">Cancer opilio</name>
    <dbReference type="NCBI Taxonomy" id="41210"/>
    <lineage>
        <taxon>Eukaryota</taxon>
        <taxon>Metazoa</taxon>
        <taxon>Ecdysozoa</taxon>
        <taxon>Arthropoda</taxon>
        <taxon>Crustacea</taxon>
        <taxon>Multicrustacea</taxon>
        <taxon>Malacostraca</taxon>
        <taxon>Eumalacostraca</taxon>
        <taxon>Eucarida</taxon>
        <taxon>Decapoda</taxon>
        <taxon>Pleocyemata</taxon>
        <taxon>Brachyura</taxon>
        <taxon>Eubrachyura</taxon>
        <taxon>Majoidea</taxon>
        <taxon>Majidae</taxon>
        <taxon>Chionoecetes</taxon>
    </lineage>
</organism>
<evidence type="ECO:0000313" key="7">
    <source>
        <dbReference type="EMBL" id="KAG0712707.1"/>
    </source>
</evidence>
<evidence type="ECO:0000313" key="8">
    <source>
        <dbReference type="Proteomes" id="UP000770661"/>
    </source>
</evidence>
<reference evidence="7" key="1">
    <citation type="submission" date="2020-07" db="EMBL/GenBank/DDBJ databases">
        <title>The High-quality genome of the commercially important snow crab, Chionoecetes opilio.</title>
        <authorList>
            <person name="Jeong J.-H."/>
            <person name="Ryu S."/>
        </authorList>
    </citation>
    <scope>NUCLEOTIDE SEQUENCE</scope>
    <source>
        <strain evidence="7">MADBK_172401_WGS</strain>
        <tissue evidence="7">Digestive gland</tissue>
    </source>
</reference>
<dbReference type="Pfam" id="PF05653">
    <property type="entry name" value="Mg_trans_NIPA"/>
    <property type="match status" value="1"/>
</dbReference>
<evidence type="ECO:0000256" key="6">
    <source>
        <dbReference type="SAM" id="Phobius"/>
    </source>
</evidence>
<comment type="similarity">
    <text evidence="2">Belongs to the NIPA family.</text>
</comment>
<dbReference type="PANTHER" id="PTHR12570">
    <property type="match status" value="1"/>
</dbReference>
<comment type="caution">
    <text evidence="7">The sequence shown here is derived from an EMBL/GenBank/DDBJ whole genome shotgun (WGS) entry which is preliminary data.</text>
</comment>
<keyword evidence="4 6" id="KW-1133">Transmembrane helix</keyword>
<dbReference type="GO" id="GO:0015095">
    <property type="term" value="F:magnesium ion transmembrane transporter activity"/>
    <property type="evidence" value="ECO:0007669"/>
    <property type="project" value="InterPro"/>
</dbReference>
<evidence type="ECO:0000256" key="5">
    <source>
        <dbReference type="ARBA" id="ARBA00023136"/>
    </source>
</evidence>
<sequence length="270" mass="28320">MASGLERKALLLYTFICCVLLYKLLPGSSSNGVIDVAASMAGPAAAVKEVVMYKQDLYIGLGLSISSSVFIGGSFILKKKSLLALGKSGGVRAGAGGYGYLRHWLWWAGLISMGFGEALNFIAYAFAPATLVTPLGALSVIVTALFSQYFLGEALNVLGKIGCSLCLLGATVVVIHAPKEAEVTSMEELANKLVDPVFLVYVAAVIAAALLLIIHFGPRYGSRNVIIYIAICSLIGGFSVLGCKAIGLAVKVVVVVLGLRGSLGEHYEPW</sequence>
<dbReference type="InterPro" id="IPR037185">
    <property type="entry name" value="EmrE-like"/>
</dbReference>
<gene>
    <name evidence="7" type="primary">NIPA2_0</name>
    <name evidence="7" type="ORF">GWK47_017852</name>
</gene>
<feature type="transmembrane region" description="Helical" evidence="6">
    <location>
        <begin position="158"/>
        <end position="177"/>
    </location>
</feature>
<keyword evidence="8" id="KW-1185">Reference proteome</keyword>
<protein>
    <submittedName>
        <fullName evidence="7">Magnesium transporter NIPA2</fullName>
    </submittedName>
</protein>
<dbReference type="AlphaFoldDB" id="A0A8J4XTI3"/>
<dbReference type="GO" id="GO:0016020">
    <property type="term" value="C:membrane"/>
    <property type="evidence" value="ECO:0007669"/>
    <property type="project" value="UniProtKB-SubCell"/>
</dbReference>
<feature type="transmembrane region" description="Helical" evidence="6">
    <location>
        <begin position="132"/>
        <end position="151"/>
    </location>
</feature>
<name>A0A8J4XTI3_CHIOP</name>
<dbReference type="SUPFAM" id="SSF103481">
    <property type="entry name" value="Multidrug resistance efflux transporter EmrE"/>
    <property type="match status" value="1"/>
</dbReference>
<feature type="transmembrane region" description="Helical" evidence="6">
    <location>
        <begin position="9"/>
        <end position="25"/>
    </location>
</feature>
<dbReference type="OrthoDB" id="6428174at2759"/>
<accession>A0A8J4XTI3</accession>
<dbReference type="InterPro" id="IPR008521">
    <property type="entry name" value="Mg_trans_NIPA"/>
</dbReference>
<evidence type="ECO:0000256" key="4">
    <source>
        <dbReference type="ARBA" id="ARBA00022989"/>
    </source>
</evidence>
<feature type="transmembrane region" description="Helical" evidence="6">
    <location>
        <begin position="104"/>
        <end position="126"/>
    </location>
</feature>
<feature type="transmembrane region" description="Helical" evidence="6">
    <location>
        <begin position="226"/>
        <end position="259"/>
    </location>
</feature>
<comment type="subcellular location">
    <subcellularLocation>
        <location evidence="1">Membrane</location>
        <topology evidence="1">Multi-pass membrane protein</topology>
    </subcellularLocation>
</comment>